<dbReference type="InterPro" id="IPR044974">
    <property type="entry name" value="Disease_R_plants"/>
</dbReference>
<sequence length="818" mass="93641">MAETVTSAALDYLLRKITSAIENEASLIGGLSDEFDAIKRKFITMRYVLQDADENGVLTRVDKDWVDNVRDISHEVEDVIDEFMYHMNMQRNGGKCTRLLHQIVLFPKSLLVRHRVATKLQKINRKITEIDEARRNFAIDGREVNQRVDYEQLRQHDAEASIFIKDKLVGIEHDERLLLELLTDQTKRYIVVLDDVWSSQFWDEIRVSLPDDGSGSRVMLTTRDNNIARSLCSRRHIHEVRPMRENEAWELFCMKAFANNEDKSCPEELKSLAENLVGKCEGLPLAIVALGAAMSSKKLKSEWKKVNDSLDFELMNNRDLQYMQAILLLSFYELPYKLKLCFLYCCLFPEDYVIKRKRLIRLLMAEGLVEKARGLSPEDVAESYLMELIQRNMLQVVMRNILGRPKECKMHDLVREIALPIAVSEKFCALYDDQETSEECGARRLSIQKIKEQIKSLKGMSQLRSLLVFIVDKKSPSMVTLPSGLRLLRVLDLQGAPVEKLPNEVVDLLHLRYLNLRGTKVEKLPKSIGRLCNLQTLDIRNSRIEMLPTGITKLQNLRHLLMYRTIMHYDAGFKLYCGIPAPPNICGLENLQVLDIVEAEADLMGRIGSLTQLTKLGIANVGEADQQNLCNAIQSMNSLHHLLVMVSNEKVSLQMDTLPAAPPHLKSMVLIGKLEVVPHWFSSLKSLAQLHLHWSTLTEDFLPSIKDLPSLGRLELNNAYSGNQLKFTAGYQKLKILYLINLPQLDEIIIEESAMRDLLELHLHRCEKLKTLPSGIEHLTSVQELELRNVSSELVQLIHGEQGVVHPSIQHIPVIRYW</sequence>
<evidence type="ECO:0000256" key="5">
    <source>
        <dbReference type="ARBA" id="ARBA00022821"/>
    </source>
</evidence>
<accession>A0ABC8RPY1</accession>
<feature type="domain" description="Disease resistance N-terminal" evidence="8">
    <location>
        <begin position="10"/>
        <end position="92"/>
    </location>
</feature>
<keyword evidence="12" id="KW-1185">Reference proteome</keyword>
<feature type="domain" description="NB-ARC" evidence="7">
    <location>
        <begin position="177"/>
        <end position="260"/>
    </location>
</feature>
<dbReference type="SUPFAM" id="SSF52058">
    <property type="entry name" value="L domain-like"/>
    <property type="match status" value="1"/>
</dbReference>
<dbReference type="Pfam" id="PF23598">
    <property type="entry name" value="LRR_14"/>
    <property type="match status" value="1"/>
</dbReference>
<dbReference type="InterPro" id="IPR055414">
    <property type="entry name" value="LRR_R13L4/SHOC2-like"/>
</dbReference>
<dbReference type="Pfam" id="PF23559">
    <property type="entry name" value="WHD_DRP"/>
    <property type="match status" value="1"/>
</dbReference>
<dbReference type="GO" id="GO:0006952">
    <property type="term" value="P:defense response"/>
    <property type="evidence" value="ECO:0007669"/>
    <property type="project" value="UniProtKB-KW"/>
</dbReference>
<evidence type="ECO:0000256" key="6">
    <source>
        <dbReference type="ARBA" id="ARBA00022840"/>
    </source>
</evidence>
<dbReference type="Gene3D" id="1.10.10.10">
    <property type="entry name" value="Winged helix-like DNA-binding domain superfamily/Winged helix DNA-binding domain"/>
    <property type="match status" value="1"/>
</dbReference>
<dbReference type="Proteomes" id="UP001642360">
    <property type="component" value="Unassembled WGS sequence"/>
</dbReference>
<dbReference type="SUPFAM" id="SSF52540">
    <property type="entry name" value="P-loop containing nucleoside triphosphate hydrolases"/>
    <property type="match status" value="1"/>
</dbReference>
<keyword evidence="4" id="KW-0547">Nucleotide-binding</keyword>
<dbReference type="Gene3D" id="1.10.8.430">
    <property type="entry name" value="Helical domain of apoptotic protease-activating factors"/>
    <property type="match status" value="1"/>
</dbReference>
<dbReference type="InterPro" id="IPR036388">
    <property type="entry name" value="WH-like_DNA-bd_sf"/>
</dbReference>
<name>A0ABC8RPY1_9AQUA</name>
<comment type="similarity">
    <text evidence="1">Belongs to the disease resistance NB-LRR family.</text>
</comment>
<dbReference type="PANTHER" id="PTHR23155">
    <property type="entry name" value="DISEASE RESISTANCE PROTEIN RP"/>
    <property type="match status" value="1"/>
</dbReference>
<dbReference type="PRINTS" id="PR00364">
    <property type="entry name" value="DISEASERSIST"/>
</dbReference>
<evidence type="ECO:0000259" key="7">
    <source>
        <dbReference type="Pfam" id="PF00931"/>
    </source>
</evidence>
<proteinExistence type="inferred from homology"/>
<dbReference type="EMBL" id="CAUOFW020001365">
    <property type="protein sequence ID" value="CAK9144072.1"/>
    <property type="molecule type" value="Genomic_DNA"/>
</dbReference>
<dbReference type="Pfam" id="PF00931">
    <property type="entry name" value="NB-ARC"/>
    <property type="match status" value="1"/>
</dbReference>
<dbReference type="FunFam" id="1.10.10.10:FF:000322">
    <property type="entry name" value="Probable disease resistance protein At1g63360"/>
    <property type="match status" value="1"/>
</dbReference>
<dbReference type="CDD" id="cd14798">
    <property type="entry name" value="RX-CC_like"/>
    <property type="match status" value="1"/>
</dbReference>
<keyword evidence="2" id="KW-0433">Leucine-rich repeat</keyword>
<evidence type="ECO:0000259" key="9">
    <source>
        <dbReference type="Pfam" id="PF23559"/>
    </source>
</evidence>
<reference evidence="11 12" key="1">
    <citation type="submission" date="2024-02" db="EMBL/GenBank/DDBJ databases">
        <authorList>
            <person name="Vignale AGUSTIN F."/>
            <person name="Sosa J E."/>
            <person name="Modenutti C."/>
        </authorList>
    </citation>
    <scope>NUCLEOTIDE SEQUENCE [LARGE SCALE GENOMIC DNA]</scope>
</reference>
<dbReference type="GO" id="GO:0005524">
    <property type="term" value="F:ATP binding"/>
    <property type="evidence" value="ECO:0007669"/>
    <property type="project" value="UniProtKB-KW"/>
</dbReference>
<evidence type="ECO:0000256" key="1">
    <source>
        <dbReference type="ARBA" id="ARBA00008894"/>
    </source>
</evidence>
<organism evidence="11 12">
    <name type="scientific">Ilex paraguariensis</name>
    <name type="common">yerba mate</name>
    <dbReference type="NCBI Taxonomy" id="185542"/>
    <lineage>
        <taxon>Eukaryota</taxon>
        <taxon>Viridiplantae</taxon>
        <taxon>Streptophyta</taxon>
        <taxon>Embryophyta</taxon>
        <taxon>Tracheophyta</taxon>
        <taxon>Spermatophyta</taxon>
        <taxon>Magnoliopsida</taxon>
        <taxon>eudicotyledons</taxon>
        <taxon>Gunneridae</taxon>
        <taxon>Pentapetalae</taxon>
        <taxon>asterids</taxon>
        <taxon>campanulids</taxon>
        <taxon>Aquifoliales</taxon>
        <taxon>Aquifoliaceae</taxon>
        <taxon>Ilex</taxon>
    </lineage>
</organism>
<dbReference type="FunFam" id="1.10.8.430:FF:000003">
    <property type="entry name" value="Probable disease resistance protein At5g66910"/>
    <property type="match status" value="1"/>
</dbReference>
<evidence type="ECO:0000256" key="4">
    <source>
        <dbReference type="ARBA" id="ARBA00022741"/>
    </source>
</evidence>
<dbReference type="InterPro" id="IPR032675">
    <property type="entry name" value="LRR_dom_sf"/>
</dbReference>
<dbReference type="InterPro" id="IPR002182">
    <property type="entry name" value="NB-ARC"/>
</dbReference>
<evidence type="ECO:0000256" key="3">
    <source>
        <dbReference type="ARBA" id="ARBA00022737"/>
    </source>
</evidence>
<evidence type="ECO:0000259" key="8">
    <source>
        <dbReference type="Pfam" id="PF18052"/>
    </source>
</evidence>
<dbReference type="InterPro" id="IPR027417">
    <property type="entry name" value="P-loop_NTPase"/>
</dbReference>
<evidence type="ECO:0000259" key="10">
    <source>
        <dbReference type="Pfam" id="PF23598"/>
    </source>
</evidence>
<protein>
    <recommendedName>
        <fullName evidence="13">Disease resistance protein RPM1</fullName>
    </recommendedName>
</protein>
<dbReference type="PANTHER" id="PTHR23155:SF1205">
    <property type="entry name" value="DISEASE RESISTANCE PROTEIN RPM1"/>
    <property type="match status" value="1"/>
</dbReference>
<feature type="domain" description="Disease resistance protein winged helix" evidence="9">
    <location>
        <begin position="347"/>
        <end position="418"/>
    </location>
</feature>
<dbReference type="Gene3D" id="3.80.10.10">
    <property type="entry name" value="Ribonuclease Inhibitor"/>
    <property type="match status" value="1"/>
</dbReference>
<dbReference type="AlphaFoldDB" id="A0ABC8RPY1"/>
<dbReference type="Gene3D" id="1.20.5.4130">
    <property type="match status" value="1"/>
</dbReference>
<dbReference type="InterPro" id="IPR042197">
    <property type="entry name" value="Apaf_helical"/>
</dbReference>
<comment type="caution">
    <text evidence="11">The sequence shown here is derived from an EMBL/GenBank/DDBJ whole genome shotgun (WGS) entry which is preliminary data.</text>
</comment>
<dbReference type="InterPro" id="IPR058922">
    <property type="entry name" value="WHD_DRP"/>
</dbReference>
<keyword evidence="6" id="KW-0067">ATP-binding</keyword>
<keyword evidence="3" id="KW-0677">Repeat</keyword>
<evidence type="ECO:0000313" key="12">
    <source>
        <dbReference type="Proteomes" id="UP001642360"/>
    </source>
</evidence>
<evidence type="ECO:0000256" key="2">
    <source>
        <dbReference type="ARBA" id="ARBA00022614"/>
    </source>
</evidence>
<dbReference type="Gene3D" id="3.40.50.300">
    <property type="entry name" value="P-loop containing nucleotide triphosphate hydrolases"/>
    <property type="match status" value="1"/>
</dbReference>
<dbReference type="InterPro" id="IPR038005">
    <property type="entry name" value="RX-like_CC"/>
</dbReference>
<gene>
    <name evidence="11" type="ORF">ILEXP_LOCUS11814</name>
</gene>
<dbReference type="InterPro" id="IPR041118">
    <property type="entry name" value="Rx_N"/>
</dbReference>
<dbReference type="GO" id="GO:0051707">
    <property type="term" value="P:response to other organism"/>
    <property type="evidence" value="ECO:0007669"/>
    <property type="project" value="UniProtKB-ARBA"/>
</dbReference>
<feature type="domain" description="Disease resistance R13L4/SHOC-2-like LRR" evidence="10">
    <location>
        <begin position="462"/>
        <end position="787"/>
    </location>
</feature>
<evidence type="ECO:0000313" key="11">
    <source>
        <dbReference type="EMBL" id="CAK9144072.1"/>
    </source>
</evidence>
<dbReference type="Pfam" id="PF18052">
    <property type="entry name" value="Rx_N"/>
    <property type="match status" value="1"/>
</dbReference>
<keyword evidence="5" id="KW-0611">Plant defense</keyword>
<evidence type="ECO:0008006" key="13">
    <source>
        <dbReference type="Google" id="ProtNLM"/>
    </source>
</evidence>